<dbReference type="GO" id="GO:0051598">
    <property type="term" value="P:meiotic recombination checkpoint signaling"/>
    <property type="evidence" value="ECO:0007669"/>
    <property type="project" value="TreeGrafter"/>
</dbReference>
<protein>
    <submittedName>
        <fullName evidence="8">AAA+ ATPase domain-containing protein</fullName>
    </submittedName>
</protein>
<evidence type="ECO:0000256" key="4">
    <source>
        <dbReference type="ARBA" id="ARBA00023254"/>
    </source>
</evidence>
<dbReference type="Pfam" id="PF22107">
    <property type="entry name" value="Pch2_N"/>
    <property type="match status" value="1"/>
</dbReference>
<sequence length="479" mass="52310">MSDGGGGGDCGGGFSGGGDCNGNGFYGGIIYDTGSSSSRPDGKRMMRIEGGSSIGSTLHVEIRLKRGVTKNDGAGAKDLVRSYLLDIGYASNNTSLSVSERPELTNIVEKVIVGQSSLKDGQTVTFTETSLRDGSAKYYLYRLKRGDVIAQEVSANANDEDHTVGSHQWELPNADFDDMWENLVFEDNIKNELLTYVYALLQIADKGLDSSILTANRVVLLHGPPGTGKTTLCKALAQRLAVRMNGRYRNAIFVEINSHSLFSKWFSESGKLVAKMFEQVCELLEDPHCLVFVLIDEVESLTMSRQMAMNRNEPSDSVRAVNALLTEIDRIRRYPNVLVLTTSNLSDSVDPAFLDRADIKRLVPPPSPRAIYVIFLSCVKELQRGGLVDPVIGLLPDPWRVGGSYTNASGELSYRLLKIAEKSVGLSGRTLRKLPVLAYSKRPLDMVPLDEFLDAMEAAVSEQFGDCQNAGHIVNGDSH</sequence>
<dbReference type="InterPro" id="IPR058249">
    <property type="entry name" value="Pch2_C"/>
</dbReference>
<dbReference type="PANTHER" id="PTHR45991:SF1">
    <property type="entry name" value="PACHYTENE CHECKPOINT PROTEIN 2 HOMOLOG"/>
    <property type="match status" value="1"/>
</dbReference>
<comment type="similarity">
    <text evidence="1">Belongs to the AAA ATPase family. PCH2 subfamily.</text>
</comment>
<dbReference type="Gene3D" id="3.40.50.300">
    <property type="entry name" value="P-loop containing nucleotide triphosphate hydrolases"/>
    <property type="match status" value="1"/>
</dbReference>
<evidence type="ECO:0000256" key="1">
    <source>
        <dbReference type="ARBA" id="ARBA00007271"/>
    </source>
</evidence>
<dbReference type="GO" id="GO:0016887">
    <property type="term" value="F:ATP hydrolysis activity"/>
    <property type="evidence" value="ECO:0007669"/>
    <property type="project" value="InterPro"/>
</dbReference>
<dbReference type="PROSITE" id="PS00674">
    <property type="entry name" value="AAA"/>
    <property type="match status" value="1"/>
</dbReference>
<evidence type="ECO:0000256" key="5">
    <source>
        <dbReference type="RuleBase" id="RU003651"/>
    </source>
</evidence>
<organism evidence="7 8">
    <name type="scientific">Plectus sambesii</name>
    <dbReference type="NCBI Taxonomy" id="2011161"/>
    <lineage>
        <taxon>Eukaryota</taxon>
        <taxon>Metazoa</taxon>
        <taxon>Ecdysozoa</taxon>
        <taxon>Nematoda</taxon>
        <taxon>Chromadorea</taxon>
        <taxon>Plectida</taxon>
        <taxon>Plectina</taxon>
        <taxon>Plectoidea</taxon>
        <taxon>Plectidae</taxon>
        <taxon>Plectus</taxon>
    </lineage>
</organism>
<dbReference type="GO" id="GO:0005694">
    <property type="term" value="C:chromosome"/>
    <property type="evidence" value="ECO:0007669"/>
    <property type="project" value="TreeGrafter"/>
</dbReference>
<dbReference type="InterPro" id="IPR027417">
    <property type="entry name" value="P-loop_NTPase"/>
</dbReference>
<dbReference type="GO" id="GO:0005634">
    <property type="term" value="C:nucleus"/>
    <property type="evidence" value="ECO:0007669"/>
    <property type="project" value="TreeGrafter"/>
</dbReference>
<evidence type="ECO:0000313" key="7">
    <source>
        <dbReference type="Proteomes" id="UP000887566"/>
    </source>
</evidence>
<dbReference type="SUPFAM" id="SSF52540">
    <property type="entry name" value="P-loop containing nucleoside triphosphate hydrolases"/>
    <property type="match status" value="1"/>
</dbReference>
<dbReference type="Pfam" id="PF00004">
    <property type="entry name" value="AAA"/>
    <property type="match status" value="1"/>
</dbReference>
<dbReference type="Pfam" id="PF23242">
    <property type="entry name" value="AAA_lid_TRIP13_C"/>
    <property type="match status" value="1"/>
</dbReference>
<keyword evidence="3 5" id="KW-0067">ATP-binding</keyword>
<dbReference type="PANTHER" id="PTHR45991">
    <property type="entry name" value="PACHYTENE CHECKPOINT PROTEIN 2"/>
    <property type="match status" value="1"/>
</dbReference>
<dbReference type="SMART" id="SM00382">
    <property type="entry name" value="AAA"/>
    <property type="match status" value="1"/>
</dbReference>
<dbReference type="WBParaSite" id="PSAMB.scaffold635size45011.g7547.t2">
    <property type="protein sequence ID" value="PSAMB.scaffold635size45011.g7547.t2"/>
    <property type="gene ID" value="PSAMB.scaffold635size45011.g7547"/>
</dbReference>
<keyword evidence="7" id="KW-1185">Reference proteome</keyword>
<reference evidence="8" key="1">
    <citation type="submission" date="2022-11" db="UniProtKB">
        <authorList>
            <consortium name="WormBaseParasite"/>
        </authorList>
    </citation>
    <scope>IDENTIFICATION</scope>
</reference>
<dbReference type="FunFam" id="3.40.50.300:FF:001494">
    <property type="entry name" value="Pachytene checkpoint component Pch2"/>
    <property type="match status" value="1"/>
</dbReference>
<dbReference type="GO" id="GO:0005524">
    <property type="term" value="F:ATP binding"/>
    <property type="evidence" value="ECO:0007669"/>
    <property type="project" value="UniProtKB-KW"/>
</dbReference>
<dbReference type="InterPro" id="IPR003959">
    <property type="entry name" value="ATPase_AAA_core"/>
</dbReference>
<keyword evidence="2 5" id="KW-0547">Nucleotide-binding</keyword>
<dbReference type="AlphaFoldDB" id="A0A914X4W3"/>
<dbReference type="InterPro" id="IPR054330">
    <property type="entry name" value="Pch2-like_N"/>
</dbReference>
<dbReference type="Proteomes" id="UP000887566">
    <property type="component" value="Unplaced"/>
</dbReference>
<dbReference type="InterPro" id="IPR044539">
    <property type="entry name" value="Pch2-like"/>
</dbReference>
<dbReference type="InterPro" id="IPR003960">
    <property type="entry name" value="ATPase_AAA_CS"/>
</dbReference>
<keyword evidence="4" id="KW-0469">Meiosis</keyword>
<evidence type="ECO:0000313" key="8">
    <source>
        <dbReference type="WBParaSite" id="PSAMB.scaffold635size45011.g7547.t2"/>
    </source>
</evidence>
<dbReference type="InterPro" id="IPR001270">
    <property type="entry name" value="ClpA/B"/>
</dbReference>
<evidence type="ECO:0000259" key="6">
    <source>
        <dbReference type="SMART" id="SM00382"/>
    </source>
</evidence>
<name>A0A914X4W3_9BILA</name>
<evidence type="ECO:0000256" key="3">
    <source>
        <dbReference type="ARBA" id="ARBA00022840"/>
    </source>
</evidence>
<dbReference type="GO" id="GO:0007131">
    <property type="term" value="P:reciprocal meiotic recombination"/>
    <property type="evidence" value="ECO:0007669"/>
    <property type="project" value="TreeGrafter"/>
</dbReference>
<evidence type="ECO:0000256" key="2">
    <source>
        <dbReference type="ARBA" id="ARBA00022741"/>
    </source>
</evidence>
<accession>A0A914X4W3</accession>
<feature type="domain" description="AAA+ ATPase" evidence="6">
    <location>
        <begin position="215"/>
        <end position="367"/>
    </location>
</feature>
<proteinExistence type="inferred from homology"/>
<dbReference type="PRINTS" id="PR00300">
    <property type="entry name" value="CLPPROTEASEA"/>
</dbReference>
<dbReference type="InterPro" id="IPR003593">
    <property type="entry name" value="AAA+_ATPase"/>
</dbReference>